<dbReference type="PROSITE" id="PS00273">
    <property type="entry name" value="ENTEROTOXIN_H_STABLE"/>
    <property type="match status" value="1"/>
</dbReference>
<organism evidence="9">
    <name type="scientific">Escherichia coli O169:H41</name>
    <dbReference type="NCBI Taxonomy" id="1446701"/>
    <lineage>
        <taxon>Bacteria</taxon>
        <taxon>Pseudomonadati</taxon>
        <taxon>Pseudomonadota</taxon>
        <taxon>Gammaproteobacteria</taxon>
        <taxon>Enterobacterales</taxon>
        <taxon>Enterobacteriaceae</taxon>
        <taxon>Escherichia</taxon>
    </lineage>
</organism>
<keyword evidence="9" id="KW-0614">Plasmid</keyword>
<proteinExistence type="inferred from homology"/>
<dbReference type="AlphaFoldDB" id="A0A0S3PN43"/>
<keyword evidence="8" id="KW-0732">Signal</keyword>
<evidence type="ECO:0000256" key="5">
    <source>
        <dbReference type="ARBA" id="ARBA00022861"/>
    </source>
</evidence>
<reference evidence="9" key="1">
    <citation type="journal article" date="2015" name="Virulence">
        <title>Characterization of unstable pEntYN10 from enterotoxigenic Escherichia coli (ETEC) O169:H41.</title>
        <authorList>
            <person name="Ban E."/>
            <person name="Yoshida Y."/>
            <person name="Wakushima M."/>
            <person name="Wajima T."/>
            <person name="Hamabata T."/>
            <person name="Ichikawa N."/>
            <person name="Abe H."/>
            <person name="Horiguchi Y."/>
            <person name="Hara-Kudo Y."/>
            <person name="Kage-Nakadai E."/>
            <person name="Yamamoto T."/>
            <person name="Wada T."/>
            <person name="Nishikawa Y."/>
        </authorList>
    </citation>
    <scope>NUCLEOTIDE SEQUENCE</scope>
    <source>
        <strain evidence="9">O169:H41</strain>
        <plasmid evidence="9">pEntYN10</plasmid>
    </source>
</reference>
<keyword evidence="6" id="KW-0843">Virulence</keyword>
<keyword evidence="3" id="KW-0964">Secreted</keyword>
<keyword evidence="5" id="KW-0260">Enterotoxin</keyword>
<evidence type="ECO:0000256" key="8">
    <source>
        <dbReference type="SAM" id="SignalP"/>
    </source>
</evidence>
<sequence>MKKLMLAIFISVLSFSSFSQSTESLDSSKEKITLETKKCDVVKNNSEKKSENMNNTFYCCELCCNPACAGCY</sequence>
<evidence type="ECO:0000256" key="4">
    <source>
        <dbReference type="ARBA" id="ARBA00022656"/>
    </source>
</evidence>
<keyword evidence="7" id="KW-1015">Disulfide bond</keyword>
<dbReference type="GO" id="GO:0090729">
    <property type="term" value="F:toxin activity"/>
    <property type="evidence" value="ECO:0007669"/>
    <property type="project" value="UniProtKB-KW"/>
</dbReference>
<feature type="signal peptide" evidence="8">
    <location>
        <begin position="1"/>
        <end position="21"/>
    </location>
</feature>
<comment type="subcellular location">
    <subcellularLocation>
        <location evidence="1">Secreted</location>
    </subcellularLocation>
</comment>
<name>A0A0S3PN43_ECOLX</name>
<accession>A0A0S3PN43</accession>
<comment type="similarity">
    <text evidence="2">Belongs to the heat-stable enterotoxin family.</text>
</comment>
<feature type="chain" id="PRO_5006615502" evidence="8">
    <location>
        <begin position="22"/>
        <end position="72"/>
    </location>
</feature>
<dbReference type="EMBL" id="AP014654">
    <property type="protein sequence ID" value="BAT57149.1"/>
    <property type="molecule type" value="Genomic_DNA"/>
</dbReference>
<protein>
    <submittedName>
        <fullName evidence="9">Heat-stable enterotoxin st-ia/st-p</fullName>
    </submittedName>
</protein>
<dbReference type="InterPro" id="IPR019806">
    <property type="entry name" value="Heat-stable_enterotox_CS"/>
</dbReference>
<dbReference type="GO" id="GO:0005615">
    <property type="term" value="C:extracellular space"/>
    <property type="evidence" value="ECO:0007669"/>
    <property type="project" value="InterPro"/>
</dbReference>
<dbReference type="RefSeq" id="WP_001595189.1">
    <property type="nucleotide sequence ID" value="NZ_AP014654.1"/>
</dbReference>
<geneLocation type="plasmid" evidence="9">
    <name>pEntYN10</name>
</geneLocation>
<gene>
    <name evidence="9" type="primary">est</name>
</gene>
<evidence type="ECO:0000256" key="7">
    <source>
        <dbReference type="ARBA" id="ARBA00023157"/>
    </source>
</evidence>
<keyword evidence="4" id="KW-0800">Toxin</keyword>
<dbReference type="Pfam" id="PF02048">
    <property type="entry name" value="Enterotoxin_ST"/>
    <property type="match status" value="1"/>
</dbReference>
<evidence type="ECO:0000256" key="3">
    <source>
        <dbReference type="ARBA" id="ARBA00022525"/>
    </source>
</evidence>
<evidence type="ECO:0000256" key="6">
    <source>
        <dbReference type="ARBA" id="ARBA00023026"/>
    </source>
</evidence>
<dbReference type="InterPro" id="IPR001489">
    <property type="entry name" value="Heat-stable_enterotox_STa"/>
</dbReference>
<evidence type="ECO:0000256" key="1">
    <source>
        <dbReference type="ARBA" id="ARBA00004613"/>
    </source>
</evidence>
<evidence type="ECO:0000313" key="9">
    <source>
        <dbReference type="EMBL" id="BAT57149.1"/>
    </source>
</evidence>
<evidence type="ECO:0000256" key="2">
    <source>
        <dbReference type="ARBA" id="ARBA00007697"/>
    </source>
</evidence>